<dbReference type="Pfam" id="PF12704">
    <property type="entry name" value="MacB_PCD"/>
    <property type="match status" value="1"/>
</dbReference>
<keyword evidence="3 7" id="KW-0812">Transmembrane</keyword>
<keyword evidence="5 7" id="KW-0472">Membrane</keyword>
<accession>A0A1Q2GXE9</accession>
<evidence type="ECO:0000313" key="11">
    <source>
        <dbReference type="Proteomes" id="UP000188243"/>
    </source>
</evidence>
<evidence type="ECO:0000256" key="4">
    <source>
        <dbReference type="ARBA" id="ARBA00022989"/>
    </source>
</evidence>
<feature type="domain" description="MacB-like periplasmic core" evidence="9">
    <location>
        <begin position="21"/>
        <end position="228"/>
    </location>
</feature>
<evidence type="ECO:0000256" key="5">
    <source>
        <dbReference type="ARBA" id="ARBA00023136"/>
    </source>
</evidence>
<feature type="domain" description="ABC3 transporter permease C-terminal" evidence="8">
    <location>
        <begin position="279"/>
        <end position="391"/>
    </location>
</feature>
<evidence type="ECO:0000259" key="8">
    <source>
        <dbReference type="Pfam" id="PF02687"/>
    </source>
</evidence>
<name>A0A1Q2GXE9_9GAMM</name>
<evidence type="ECO:0000313" key="10">
    <source>
        <dbReference type="EMBL" id="AQP99747.1"/>
    </source>
</evidence>
<feature type="transmembrane region" description="Helical" evidence="7">
    <location>
        <begin position="678"/>
        <end position="703"/>
    </location>
</feature>
<dbReference type="InterPro" id="IPR050250">
    <property type="entry name" value="Macrolide_Exporter_MacB"/>
</dbReference>
<dbReference type="PANTHER" id="PTHR30572:SF4">
    <property type="entry name" value="ABC TRANSPORTER PERMEASE YTRF"/>
    <property type="match status" value="1"/>
</dbReference>
<reference evidence="10 11" key="1">
    <citation type="submission" date="2017-02" db="EMBL/GenBank/DDBJ databases">
        <title>Complete genome sequence of the cold-active Pseudoalteromonas aliena strain EH1 isolated from Arctic seawater.</title>
        <authorList>
            <person name="Kim E."/>
            <person name="Heo E."/>
            <person name="Kim H."/>
            <person name="Kim D."/>
        </authorList>
    </citation>
    <scope>NUCLEOTIDE SEQUENCE [LARGE SCALE GENOMIC DNA]</scope>
    <source>
        <strain evidence="10 11">EH1</strain>
    </source>
</reference>
<gene>
    <name evidence="10" type="ORF">B0W48_08040</name>
</gene>
<protein>
    <submittedName>
        <fullName evidence="10">ABC transporter permease</fullName>
    </submittedName>
</protein>
<feature type="transmembrane region" description="Helical" evidence="7">
    <location>
        <begin position="764"/>
        <end position="787"/>
    </location>
</feature>
<feature type="transmembrane region" description="Helical" evidence="7">
    <location>
        <begin position="320"/>
        <end position="346"/>
    </location>
</feature>
<organism evidence="10 11">
    <name type="scientific">Pseudoalteromonas aliena</name>
    <dbReference type="NCBI Taxonomy" id="247523"/>
    <lineage>
        <taxon>Bacteria</taxon>
        <taxon>Pseudomonadati</taxon>
        <taxon>Pseudomonadota</taxon>
        <taxon>Gammaproteobacteria</taxon>
        <taxon>Alteromonadales</taxon>
        <taxon>Pseudoalteromonadaceae</taxon>
        <taxon>Pseudoalteromonas</taxon>
    </lineage>
</organism>
<proteinExistence type="inferred from homology"/>
<feature type="domain" description="ABC3 transporter permease C-terminal" evidence="8">
    <location>
        <begin position="681"/>
        <end position="792"/>
    </location>
</feature>
<comment type="similarity">
    <text evidence="6">Belongs to the ABC-4 integral membrane protein family.</text>
</comment>
<dbReference type="RefSeq" id="WP_077536497.1">
    <property type="nucleotide sequence ID" value="NZ_CP019628.1"/>
</dbReference>
<dbReference type="AlphaFoldDB" id="A0A1Q2GXE9"/>
<keyword evidence="2" id="KW-1003">Cell membrane</keyword>
<keyword evidence="4 7" id="KW-1133">Transmembrane helix</keyword>
<dbReference type="InterPro" id="IPR025857">
    <property type="entry name" value="MacB_PCD"/>
</dbReference>
<feature type="transmembrane region" description="Helical" evidence="7">
    <location>
        <begin position="271"/>
        <end position="293"/>
    </location>
</feature>
<evidence type="ECO:0000256" key="6">
    <source>
        <dbReference type="ARBA" id="ARBA00038076"/>
    </source>
</evidence>
<dbReference type="GO" id="GO:0022857">
    <property type="term" value="F:transmembrane transporter activity"/>
    <property type="evidence" value="ECO:0007669"/>
    <property type="project" value="TreeGrafter"/>
</dbReference>
<dbReference type="EMBL" id="CP019628">
    <property type="protein sequence ID" value="AQP99747.1"/>
    <property type="molecule type" value="Genomic_DNA"/>
</dbReference>
<feature type="transmembrane region" description="Helical" evidence="7">
    <location>
        <begin position="366"/>
        <end position="389"/>
    </location>
</feature>
<feature type="transmembrane region" description="Helical" evidence="7">
    <location>
        <begin position="410"/>
        <end position="433"/>
    </location>
</feature>
<dbReference type="GO" id="GO:0005886">
    <property type="term" value="C:plasma membrane"/>
    <property type="evidence" value="ECO:0007669"/>
    <property type="project" value="UniProtKB-SubCell"/>
</dbReference>
<sequence length="801" mass="87892">MFISYFITALRSFKQQKQHFILNVLGLSIGLASAMLVGLFASFEANVDQHQPNAQQTYRLSQHFREMGVDAPITNYYAIKELAKNTAIEDIFALEMHPRLSGDFSANGNYYKMEGLFATGKNITDFISLDVLHGDLQDSLSEPNKIALSEREAIRIFGRTNAIGETLTKDQVTYTVTAIFANLQDNTHFAFSGLVAMQNETPNYQMNNFYVYVRFSANTNLVAEQAQLAQAYPALVYPSQSLGFVTLTFQHLPSIHLHADSRYELKENGSYTVVMISFSLSLLLIAIAAFNFINMSIAQSAKRAKEVGVRKALGASKPQIVIQFLVESLLVTSFAAILACVLLELALPSFNQLVGRVLVFDYLSEFGAIFIAVVFLVGLLAGAYPALFMSSFSAKRVLSGDIQRGRTAIVVRKVLLTLQASLSIALIISASFLHQQLNHLQSIDVGYEKQYRLEVDGIPSRKLYFTQNNILTQRINAIQGVKSSSITDASFTSSFNTSFDVTSDNGEMKNAVIPFIGVGFDIAKSVGLSLMAGRDLSADYGSDWYSQTEDGNGSAGVLVSQSFVKLAGYGSAEQAIGKKLYTSSGDNQEVLNIVGVIKDVTIGSAREASTSPLILVCGFSWANEGKLIINFDPNQFAAVKTEVQAIVTDVLNVHNSDIDLVADNYRALYKSDERVSTLVVIFCMLAIILTCLGTFGLAAFSTLQRQKEIAVRKVLGASRLSIVNLLAKEFLLLVLVSAVVAFPLTYWLVGDWLANFNDRIDQVWWVYSLAALVIAAITWLTVASLAFKAASTRPSLTLRYE</sequence>
<evidence type="ECO:0000256" key="7">
    <source>
        <dbReference type="SAM" id="Phobius"/>
    </source>
</evidence>
<evidence type="ECO:0000256" key="3">
    <source>
        <dbReference type="ARBA" id="ARBA00022692"/>
    </source>
</evidence>
<evidence type="ECO:0000256" key="2">
    <source>
        <dbReference type="ARBA" id="ARBA00022475"/>
    </source>
</evidence>
<comment type="subcellular location">
    <subcellularLocation>
        <location evidence="1">Cell membrane</location>
        <topology evidence="1">Multi-pass membrane protein</topology>
    </subcellularLocation>
</comment>
<dbReference type="KEGG" id="paln:B0W48_08040"/>
<dbReference type="STRING" id="247523.B0W48_08040"/>
<evidence type="ECO:0000256" key="1">
    <source>
        <dbReference type="ARBA" id="ARBA00004651"/>
    </source>
</evidence>
<dbReference type="Pfam" id="PF02687">
    <property type="entry name" value="FtsX"/>
    <property type="match status" value="2"/>
</dbReference>
<feature type="transmembrane region" description="Helical" evidence="7">
    <location>
        <begin position="730"/>
        <end position="749"/>
    </location>
</feature>
<dbReference type="InterPro" id="IPR003838">
    <property type="entry name" value="ABC3_permease_C"/>
</dbReference>
<dbReference type="PANTHER" id="PTHR30572">
    <property type="entry name" value="MEMBRANE COMPONENT OF TRANSPORTER-RELATED"/>
    <property type="match status" value="1"/>
</dbReference>
<dbReference type="Proteomes" id="UP000188243">
    <property type="component" value="Chromosome"/>
</dbReference>
<feature type="transmembrane region" description="Helical" evidence="7">
    <location>
        <begin position="20"/>
        <end position="43"/>
    </location>
</feature>
<evidence type="ECO:0000259" key="9">
    <source>
        <dbReference type="Pfam" id="PF12704"/>
    </source>
</evidence>